<dbReference type="Proteomes" id="UP001164250">
    <property type="component" value="Chromosome 4"/>
</dbReference>
<keyword evidence="2" id="KW-1185">Reference proteome</keyword>
<accession>A0ACC1BNB6</accession>
<name>A0ACC1BNB6_9ROSI</name>
<proteinExistence type="predicted"/>
<protein>
    <submittedName>
        <fullName evidence="1">Uncharacterized protein</fullName>
    </submittedName>
</protein>
<dbReference type="EMBL" id="CM047900">
    <property type="protein sequence ID" value="KAJ0100434.1"/>
    <property type="molecule type" value="Genomic_DNA"/>
</dbReference>
<reference evidence="2" key="1">
    <citation type="journal article" date="2023" name="G3 (Bethesda)">
        <title>Genome assembly and association tests identify interacting loci associated with vigor, precocity, and sex in interspecific pistachio rootstocks.</title>
        <authorList>
            <person name="Palmer W."/>
            <person name="Jacygrad E."/>
            <person name="Sagayaradj S."/>
            <person name="Cavanaugh K."/>
            <person name="Han R."/>
            <person name="Bertier L."/>
            <person name="Beede B."/>
            <person name="Kafkas S."/>
            <person name="Golino D."/>
            <person name="Preece J."/>
            <person name="Michelmore R."/>
        </authorList>
    </citation>
    <scope>NUCLEOTIDE SEQUENCE [LARGE SCALE GENOMIC DNA]</scope>
</reference>
<evidence type="ECO:0000313" key="1">
    <source>
        <dbReference type="EMBL" id="KAJ0100434.1"/>
    </source>
</evidence>
<gene>
    <name evidence="1" type="ORF">Patl1_19889</name>
</gene>
<organism evidence="1 2">
    <name type="scientific">Pistacia atlantica</name>
    <dbReference type="NCBI Taxonomy" id="434234"/>
    <lineage>
        <taxon>Eukaryota</taxon>
        <taxon>Viridiplantae</taxon>
        <taxon>Streptophyta</taxon>
        <taxon>Embryophyta</taxon>
        <taxon>Tracheophyta</taxon>
        <taxon>Spermatophyta</taxon>
        <taxon>Magnoliopsida</taxon>
        <taxon>eudicotyledons</taxon>
        <taxon>Gunneridae</taxon>
        <taxon>Pentapetalae</taxon>
        <taxon>rosids</taxon>
        <taxon>malvids</taxon>
        <taxon>Sapindales</taxon>
        <taxon>Anacardiaceae</taxon>
        <taxon>Pistacia</taxon>
    </lineage>
</organism>
<evidence type="ECO:0000313" key="2">
    <source>
        <dbReference type="Proteomes" id="UP001164250"/>
    </source>
</evidence>
<sequence length="55" mass="5770">MSSTYVAGPAPNVATSAPTQSQVSSRALAAKSLSHVSFLPKIPVDPFDVRPFLLN</sequence>
<comment type="caution">
    <text evidence="1">The sequence shown here is derived from an EMBL/GenBank/DDBJ whole genome shotgun (WGS) entry which is preliminary data.</text>
</comment>